<dbReference type="Proteomes" id="UP000027015">
    <property type="component" value="Unassembled WGS sequence"/>
</dbReference>
<protein>
    <submittedName>
        <fullName evidence="1">Uncharacterized protein</fullName>
    </submittedName>
</protein>
<gene>
    <name evidence="1" type="ORF">O9A_01295</name>
</gene>
<evidence type="ECO:0000313" key="1">
    <source>
        <dbReference type="EMBL" id="KEC54681.1"/>
    </source>
</evidence>
<organism evidence="1 2">
    <name type="scientific">Bartonella koehlerae C-29</name>
    <dbReference type="NCBI Taxonomy" id="1134510"/>
    <lineage>
        <taxon>Bacteria</taxon>
        <taxon>Pseudomonadati</taxon>
        <taxon>Pseudomonadota</taxon>
        <taxon>Alphaproteobacteria</taxon>
        <taxon>Hyphomicrobiales</taxon>
        <taxon>Bartonellaceae</taxon>
        <taxon>Bartonella</taxon>
    </lineage>
</organism>
<dbReference type="HOGENOM" id="CLU_2785501_0_0_5"/>
<dbReference type="AlphaFoldDB" id="A0A067W758"/>
<comment type="caution">
    <text evidence="1">The sequence shown here is derived from an EMBL/GenBank/DDBJ whole genome shotgun (WGS) entry which is preliminary data.</text>
</comment>
<accession>A0A067W758</accession>
<reference evidence="1 2" key="1">
    <citation type="submission" date="2012-04" db="EMBL/GenBank/DDBJ databases">
        <title>The Genome Sequence of Bartonella koehlerae C-29.</title>
        <authorList>
            <consortium name="The Broad Institute Genome Sequencing Platform"/>
            <consortium name="The Broad Institute Genome Sequencing Center for Infectious Disease"/>
            <person name="Feldgarden M."/>
            <person name="Kirby J."/>
            <person name="Kosoy M."/>
            <person name="Birtles R."/>
            <person name="Probert W.S."/>
            <person name="Chiaraviglio L."/>
            <person name="Walker B."/>
            <person name="Young S.K."/>
            <person name="Zeng Q."/>
            <person name="Gargeya S."/>
            <person name="Fitzgerald M."/>
            <person name="Haas B."/>
            <person name="Abouelleil A."/>
            <person name="Alvarado L."/>
            <person name="Arachchi H.M."/>
            <person name="Berlin A.M."/>
            <person name="Chapman S.B."/>
            <person name="Goldberg J."/>
            <person name="Griggs A."/>
            <person name="Gujja S."/>
            <person name="Hansen M."/>
            <person name="Howarth C."/>
            <person name="Imamovic A."/>
            <person name="Larimer J."/>
            <person name="McCowen C."/>
            <person name="Montmayeur A."/>
            <person name="Murphy C."/>
            <person name="Neiman D."/>
            <person name="Pearson M."/>
            <person name="Priest M."/>
            <person name="Roberts A."/>
            <person name="Saif S."/>
            <person name="Shea T."/>
            <person name="Sisk P."/>
            <person name="Sykes S."/>
            <person name="Wortman J."/>
            <person name="Nusbaum C."/>
            <person name="Birren B."/>
        </authorList>
    </citation>
    <scope>NUCLEOTIDE SEQUENCE [LARGE SCALE GENOMIC DNA]</scope>
    <source>
        <strain evidence="1 2">C-29</strain>
    </source>
</reference>
<proteinExistence type="predicted"/>
<sequence>MLPLPKHTLVLEAIGCAAGYREDQHEGKGWQKVSQDLTTKNHIMIDILSQALRFLLTSENENDYAQAA</sequence>
<dbReference type="EMBL" id="AHPL01000010">
    <property type="protein sequence ID" value="KEC54681.1"/>
    <property type="molecule type" value="Genomic_DNA"/>
</dbReference>
<name>A0A067W758_9HYPH</name>
<dbReference type="RefSeq" id="WP_034459852.1">
    <property type="nucleotide sequence ID" value="NZ_KL407334.1"/>
</dbReference>
<evidence type="ECO:0000313" key="2">
    <source>
        <dbReference type="Proteomes" id="UP000027015"/>
    </source>
</evidence>
<keyword evidence="2" id="KW-1185">Reference proteome</keyword>
<dbReference type="OrthoDB" id="5563770at2"/>
<dbReference type="PATRIC" id="fig|1134510.3.peg.1461"/>